<evidence type="ECO:0000259" key="2">
    <source>
        <dbReference type="Pfam" id="PF07171"/>
    </source>
</evidence>
<dbReference type="eggNOG" id="COG5476">
    <property type="taxonomic scope" value="Bacteria"/>
</dbReference>
<accession>S5XND2</accession>
<keyword evidence="1" id="KW-0482">Metalloprotease</keyword>
<dbReference type="InterPro" id="IPR009197">
    <property type="entry name" value="MlrC"/>
</dbReference>
<dbReference type="HOGENOM" id="CLU_028172_1_0_5"/>
<dbReference type="GO" id="GO:0046872">
    <property type="term" value="F:metal ion binding"/>
    <property type="evidence" value="ECO:0007669"/>
    <property type="project" value="UniProtKB-KW"/>
</dbReference>
<comment type="similarity">
    <text evidence="1">Belongs to the peptidase M81 family.</text>
</comment>
<feature type="domain" description="Microcystin LR degradation protein MlrC N-terminal" evidence="3">
    <location>
        <begin position="14"/>
        <end position="306"/>
    </location>
</feature>
<evidence type="ECO:0000259" key="3">
    <source>
        <dbReference type="Pfam" id="PF07364"/>
    </source>
</evidence>
<gene>
    <name evidence="4" type="ORF">JCM7686_1728</name>
</gene>
<protein>
    <recommendedName>
        <fullName evidence="1">Microcystinase C</fullName>
        <shortName evidence="1">MlrC</shortName>
    </recommendedName>
</protein>
<dbReference type="GO" id="GO:0008237">
    <property type="term" value="F:metallopeptidase activity"/>
    <property type="evidence" value="ECO:0007669"/>
    <property type="project" value="UniProtKB-KW"/>
</dbReference>
<dbReference type="GO" id="GO:0006508">
    <property type="term" value="P:proteolysis"/>
    <property type="evidence" value="ECO:0007669"/>
    <property type="project" value="UniProtKB-KW"/>
</dbReference>
<keyword evidence="1" id="KW-0378">Hydrolase</keyword>
<feature type="domain" description="Microcystin LR degradation protein MlrC C-terminal" evidence="2">
    <location>
        <begin position="318"/>
        <end position="495"/>
    </location>
</feature>
<evidence type="ECO:0000256" key="1">
    <source>
        <dbReference type="PIRNR" id="PIRNR012702"/>
    </source>
</evidence>
<dbReference type="Pfam" id="PF07171">
    <property type="entry name" value="MlrC_C"/>
    <property type="match status" value="1"/>
</dbReference>
<proteinExistence type="inferred from homology"/>
<keyword evidence="5" id="KW-1185">Reference proteome</keyword>
<organism evidence="4 5">
    <name type="scientific">Paracoccus aminophilus JCM 7686</name>
    <dbReference type="NCBI Taxonomy" id="1367847"/>
    <lineage>
        <taxon>Bacteria</taxon>
        <taxon>Pseudomonadati</taxon>
        <taxon>Pseudomonadota</taxon>
        <taxon>Alphaproteobacteria</taxon>
        <taxon>Rhodobacterales</taxon>
        <taxon>Paracoccaceae</taxon>
        <taxon>Paracoccus</taxon>
    </lineage>
</organism>
<comment type="cofactor">
    <cofactor evidence="1">
        <name>Zn(2+)</name>
        <dbReference type="ChEBI" id="CHEBI:29105"/>
    </cofactor>
    <text evidence="1">Binds 1 zinc ion per subunit.</text>
</comment>
<keyword evidence="1" id="KW-0479">Metal-binding</keyword>
<dbReference type="OrthoDB" id="9782658at2"/>
<name>S5XND2_PARAH</name>
<dbReference type="AlphaFoldDB" id="S5XND2"/>
<dbReference type="InterPro" id="IPR010799">
    <property type="entry name" value="MlrC_C"/>
</dbReference>
<dbReference type="PATRIC" id="fig|1367847.3.peg.1711"/>
<dbReference type="PIRSF" id="PIRSF012702">
    <property type="entry name" value="UCP012702"/>
    <property type="match status" value="1"/>
</dbReference>
<dbReference type="Proteomes" id="UP000015480">
    <property type="component" value="Chromosome"/>
</dbReference>
<dbReference type="Pfam" id="PF07364">
    <property type="entry name" value="DUF1485"/>
    <property type="match status" value="1"/>
</dbReference>
<evidence type="ECO:0000313" key="5">
    <source>
        <dbReference type="Proteomes" id="UP000015480"/>
    </source>
</evidence>
<keyword evidence="1" id="KW-0645">Protease</keyword>
<reference evidence="4 5" key="1">
    <citation type="journal article" date="2014" name="BMC Genomics">
        <title>Architecture and functions of a multipartite genome of the methylotrophic bacterium Paracoccus aminophilus JCM 7686, containing primary and secondary chromids.</title>
        <authorList>
            <person name="Dziewit L."/>
            <person name="Czarnecki J."/>
            <person name="Wibberg D."/>
            <person name="Radlinska M."/>
            <person name="Mrozek P."/>
            <person name="Szymczak M."/>
            <person name="Schluter A."/>
            <person name="Puhler A."/>
            <person name="Bartosik D."/>
        </authorList>
    </citation>
    <scope>NUCLEOTIDE SEQUENCE [LARGE SCALE GENOMIC DNA]</scope>
    <source>
        <strain evidence="4">JCM 7686</strain>
    </source>
</reference>
<sequence>MTDPIAIPPTDTPRIALGGFNHETNTFCSTATRLEDFTLPGPYPGLLRGAEVLSGLAGSNLPATGFFDEMAAAEPVWQLIPTLWTAAAPSGVVPADVFETICTELIDRITEALPLDGVFLDLHGAMFSAGFPDAEGEILRRVRAAIGPQVPVVVALDPHGNTSALMVEMADALIAYRTYPHIDMAETGRRSFALLRKMVRENWRPAKAFRQVDFLIPSVFQPSVIEPGASILSQMLELEAPIASMSFFPCFPATDFVDCRPSILAYADEARDADAAADALLAAVNGFEADFAGKLYAPDEAVREAMQIARSAGRPVVIADSQDNPGAGGSSDTTGLLRALVAADAQNAAIGLIHDPETARLAHQAGVGAVVRLAVGGRSGLEGDAPFEAEFTVEALSDGKVLATGPVVGGLQINLGPSACLRIGGVRIAISSRRAQMLDLSYFRAVGIEPSTEQILVVKSIAHFRADFAPICAAVLIAIAPGAMIVDPGAMEWKHLAPGLRLRPLGEGFVPQNAA</sequence>
<dbReference type="InterPro" id="IPR015995">
    <property type="entry name" value="MlrC_N"/>
</dbReference>
<comment type="function">
    <text evidence="1">Involved in peptidolytic degradation of cyclic heptapeptide hepatotoxin microcystin (MC).</text>
</comment>
<dbReference type="EMBL" id="CP006650">
    <property type="protein sequence ID" value="AGT08829.1"/>
    <property type="molecule type" value="Genomic_DNA"/>
</dbReference>
<dbReference type="RefSeq" id="WP_020950467.1">
    <property type="nucleotide sequence ID" value="NC_022041.1"/>
</dbReference>
<dbReference type="STRING" id="1367847.JCM7686_1728"/>
<dbReference type="KEGG" id="pami:JCM7686_1728"/>
<evidence type="ECO:0000313" key="4">
    <source>
        <dbReference type="EMBL" id="AGT08829.1"/>
    </source>
</evidence>